<reference evidence="1 4" key="3">
    <citation type="submission" date="2020-08" db="EMBL/GenBank/DDBJ databases">
        <title>Genomic Encyclopedia of Type Strains, Phase IV (KMG-IV): sequencing the most valuable type-strain genomes for metagenomic binning, comparative biology and taxonomic classification.</title>
        <authorList>
            <person name="Goeker M."/>
        </authorList>
    </citation>
    <scope>NUCLEOTIDE SEQUENCE [LARGE SCALE GENOMIC DNA]</scope>
    <source>
        <strain evidence="1 4">DSM 100995</strain>
    </source>
</reference>
<dbReference type="EMBL" id="SNQG01000007">
    <property type="protein sequence ID" value="TEW64227.1"/>
    <property type="molecule type" value="Genomic_DNA"/>
</dbReference>
<reference evidence="2 3" key="1">
    <citation type="journal article" date="2016" name="Int. J. Syst. Evol. Microbiol.">
        <title>Proposal of Mucilaginibacter phyllosphaerae sp. nov. isolated from the phyllosphere of Galium album.</title>
        <authorList>
            <person name="Aydogan E.L."/>
            <person name="Busse H.J."/>
            <person name="Moser G."/>
            <person name="Muller C."/>
            <person name="Kampfer P."/>
            <person name="Glaeser S.P."/>
        </authorList>
    </citation>
    <scope>NUCLEOTIDE SEQUENCE [LARGE SCALE GENOMIC DNA]</scope>
    <source>
        <strain evidence="2 3">PP-F2FG21</strain>
    </source>
</reference>
<keyword evidence="4" id="KW-1185">Reference proteome</keyword>
<evidence type="ECO:0000313" key="4">
    <source>
        <dbReference type="Proteomes" id="UP000583101"/>
    </source>
</evidence>
<accession>A0A4Y8A8N0</accession>
<evidence type="ECO:0000313" key="1">
    <source>
        <dbReference type="EMBL" id="MBB3970837.1"/>
    </source>
</evidence>
<dbReference type="EMBL" id="JACIEG010000007">
    <property type="protein sequence ID" value="MBB3970837.1"/>
    <property type="molecule type" value="Genomic_DNA"/>
</dbReference>
<proteinExistence type="predicted"/>
<dbReference type="Proteomes" id="UP000583101">
    <property type="component" value="Unassembled WGS sequence"/>
</dbReference>
<dbReference type="AlphaFoldDB" id="A0A4Y8A8N0"/>
<reference evidence="2" key="2">
    <citation type="submission" date="2019-03" db="EMBL/GenBank/DDBJ databases">
        <authorList>
            <person name="Yan Y.-Q."/>
            <person name="Du Z.-J."/>
        </authorList>
    </citation>
    <scope>NUCLEOTIDE SEQUENCE</scope>
    <source>
        <strain evidence="2">PP-F2FG21</strain>
    </source>
</reference>
<evidence type="ECO:0000313" key="3">
    <source>
        <dbReference type="Proteomes" id="UP000297248"/>
    </source>
</evidence>
<gene>
    <name evidence="2" type="ORF">E2R65_17925</name>
    <name evidence="1" type="ORF">GGR35_003463</name>
</gene>
<name>A0A4Y8A8N0_9SPHI</name>
<sequence length="60" mass="6648">MKAIKAVLKALKVPLSHKPFGYLIMLQIALIKVSVNAKPGKQYLWMSLPASIFLKNGILI</sequence>
<organism evidence="2 3">
    <name type="scientific">Mucilaginibacter phyllosphaerae</name>
    <dbReference type="NCBI Taxonomy" id="1812349"/>
    <lineage>
        <taxon>Bacteria</taxon>
        <taxon>Pseudomonadati</taxon>
        <taxon>Bacteroidota</taxon>
        <taxon>Sphingobacteriia</taxon>
        <taxon>Sphingobacteriales</taxon>
        <taxon>Sphingobacteriaceae</taxon>
        <taxon>Mucilaginibacter</taxon>
    </lineage>
</organism>
<protein>
    <submittedName>
        <fullName evidence="2">Uncharacterized protein</fullName>
    </submittedName>
</protein>
<dbReference type="Proteomes" id="UP000297248">
    <property type="component" value="Unassembled WGS sequence"/>
</dbReference>
<comment type="caution">
    <text evidence="2">The sequence shown here is derived from an EMBL/GenBank/DDBJ whole genome shotgun (WGS) entry which is preliminary data.</text>
</comment>
<evidence type="ECO:0000313" key="2">
    <source>
        <dbReference type="EMBL" id="TEW64227.1"/>
    </source>
</evidence>
<dbReference type="RefSeq" id="WP_134337869.1">
    <property type="nucleotide sequence ID" value="NZ_BMCZ01000002.1"/>
</dbReference>